<keyword evidence="3" id="KW-1185">Reference proteome</keyword>
<dbReference type="Gene3D" id="3.40.50.1000">
    <property type="entry name" value="HAD superfamily/HAD-like"/>
    <property type="match status" value="1"/>
</dbReference>
<dbReference type="GO" id="GO:0016791">
    <property type="term" value="F:phosphatase activity"/>
    <property type="evidence" value="ECO:0007669"/>
    <property type="project" value="TreeGrafter"/>
</dbReference>
<evidence type="ECO:0000313" key="4">
    <source>
        <dbReference type="Proteomes" id="UP000255124"/>
    </source>
</evidence>
<dbReference type="SFLD" id="SFLDS00003">
    <property type="entry name" value="Haloacid_Dehalogenase"/>
    <property type="match status" value="1"/>
</dbReference>
<dbReference type="RefSeq" id="WP_101540337.1">
    <property type="nucleotide sequence ID" value="NZ_PKGS01000003.1"/>
</dbReference>
<dbReference type="PANTHER" id="PTHR10000:SF8">
    <property type="entry name" value="HAD SUPERFAMILY HYDROLASE-LIKE, TYPE 3"/>
    <property type="match status" value="1"/>
</dbReference>
<dbReference type="PANTHER" id="PTHR10000">
    <property type="entry name" value="PHOSPHOSERINE PHOSPHATASE"/>
    <property type="match status" value="1"/>
</dbReference>
<dbReference type="PROSITE" id="PS01228">
    <property type="entry name" value="COF_1"/>
    <property type="match status" value="1"/>
</dbReference>
<dbReference type="Pfam" id="PF08282">
    <property type="entry name" value="Hydrolase_3"/>
    <property type="match status" value="1"/>
</dbReference>
<evidence type="ECO:0000313" key="3">
    <source>
        <dbReference type="Proteomes" id="UP000234335"/>
    </source>
</evidence>
<dbReference type="OrthoDB" id="9790031at2"/>
<dbReference type="SFLD" id="SFLDG01140">
    <property type="entry name" value="C2.B:_Phosphomannomutase_and_P"/>
    <property type="match status" value="1"/>
</dbReference>
<dbReference type="GO" id="GO:0005829">
    <property type="term" value="C:cytosol"/>
    <property type="evidence" value="ECO:0007669"/>
    <property type="project" value="TreeGrafter"/>
</dbReference>
<evidence type="ECO:0000313" key="1">
    <source>
        <dbReference type="EMBL" id="PKZ16676.1"/>
    </source>
</evidence>
<dbReference type="InterPro" id="IPR006379">
    <property type="entry name" value="HAD-SF_hydro_IIB"/>
</dbReference>
<sequence length="270" mass="30592">MDKDIKLVAIDLDGTLLATDKKIVEKNIEAIKKIHEKGIEVVIATGRCFNGFWWIRQKLGLEGFDDYSICNTGAFVRRNADGKAIIENPLEKSDYEKISSYLGEYDLQIGIFTKDVLYNNAEVVNDGFRKDQEIMKLPRLKFKDYDDIEGKVARINFMGDEDKLDRFYEENKEALEKDYMTMRNESYALEVLKKSSGKSNGLKKLCEYLDIDLENVAYFGDGSNDIESIKIAGLGIAMANASKEIKEAADYVTSSNDEGGVAEFLEKLFN</sequence>
<protein>
    <submittedName>
        <fullName evidence="1">Cof-type HAD-IIB family hydrolase</fullName>
    </submittedName>
    <submittedName>
        <fullName evidence="2">Phosphatase YidA</fullName>
        <ecNumber evidence="2">3.1.3.-</ecNumber>
    </submittedName>
</protein>
<accession>A0A2I1M973</accession>
<reference evidence="2 4" key="2">
    <citation type="submission" date="2018-06" db="EMBL/GenBank/DDBJ databases">
        <authorList>
            <consortium name="Pathogen Informatics"/>
            <person name="Doyle S."/>
        </authorList>
    </citation>
    <scope>NUCLEOTIDE SEQUENCE [LARGE SCALE GENOMIC DNA]</scope>
    <source>
        <strain evidence="2 4">NCTC9810</strain>
    </source>
</reference>
<dbReference type="SUPFAM" id="SSF56784">
    <property type="entry name" value="HAD-like"/>
    <property type="match status" value="1"/>
</dbReference>
<dbReference type="Proteomes" id="UP000255124">
    <property type="component" value="Unassembled WGS sequence"/>
</dbReference>
<name>A0A2I1M973_9FIRM</name>
<dbReference type="InterPro" id="IPR023214">
    <property type="entry name" value="HAD_sf"/>
</dbReference>
<dbReference type="Proteomes" id="UP000234335">
    <property type="component" value="Unassembled WGS sequence"/>
</dbReference>
<reference evidence="1 3" key="1">
    <citation type="submission" date="2017-12" db="EMBL/GenBank/DDBJ databases">
        <title>Phylogenetic diversity of female urinary microbiome.</title>
        <authorList>
            <person name="Thomas-White K."/>
            <person name="Wolfe A.J."/>
        </authorList>
    </citation>
    <scope>NUCLEOTIDE SEQUENCE [LARGE SCALE GENOMIC DNA]</scope>
    <source>
        <strain evidence="1 3">UMB0119</strain>
    </source>
</reference>
<dbReference type="EMBL" id="UFTA01000002">
    <property type="protein sequence ID" value="SUU91782.1"/>
    <property type="molecule type" value="Genomic_DNA"/>
</dbReference>
<keyword evidence="1" id="KW-0378">Hydrolase</keyword>
<proteinExistence type="predicted"/>
<organism evidence="1 3">
    <name type="scientific">Anaerococcus octavius</name>
    <dbReference type="NCBI Taxonomy" id="54007"/>
    <lineage>
        <taxon>Bacteria</taxon>
        <taxon>Bacillati</taxon>
        <taxon>Bacillota</taxon>
        <taxon>Tissierellia</taxon>
        <taxon>Tissierellales</taxon>
        <taxon>Peptoniphilaceae</taxon>
        <taxon>Anaerococcus</taxon>
    </lineage>
</organism>
<gene>
    <name evidence="2" type="primary">yidA_1</name>
    <name evidence="1" type="ORF">CYJ34_05625</name>
    <name evidence="2" type="ORF">NCTC9810_00079</name>
</gene>
<dbReference type="InterPro" id="IPR000150">
    <property type="entry name" value="Cof"/>
</dbReference>
<dbReference type="EC" id="3.1.3.-" evidence="2"/>
<dbReference type="NCBIfam" id="TIGR01484">
    <property type="entry name" value="HAD-SF-IIB"/>
    <property type="match status" value="1"/>
</dbReference>
<dbReference type="NCBIfam" id="TIGR00099">
    <property type="entry name" value="Cof-subfamily"/>
    <property type="match status" value="1"/>
</dbReference>
<dbReference type="PROSITE" id="PS01229">
    <property type="entry name" value="COF_2"/>
    <property type="match status" value="1"/>
</dbReference>
<evidence type="ECO:0000313" key="2">
    <source>
        <dbReference type="EMBL" id="SUU91782.1"/>
    </source>
</evidence>
<dbReference type="GO" id="GO:0000287">
    <property type="term" value="F:magnesium ion binding"/>
    <property type="evidence" value="ECO:0007669"/>
    <property type="project" value="TreeGrafter"/>
</dbReference>
<dbReference type="CDD" id="cd07516">
    <property type="entry name" value="HAD_Pase"/>
    <property type="match status" value="1"/>
</dbReference>
<dbReference type="Gene3D" id="3.30.1240.10">
    <property type="match status" value="1"/>
</dbReference>
<dbReference type="AlphaFoldDB" id="A0A2I1M973"/>
<dbReference type="InterPro" id="IPR036412">
    <property type="entry name" value="HAD-like_sf"/>
</dbReference>
<dbReference type="EMBL" id="PKGS01000003">
    <property type="protein sequence ID" value="PKZ16676.1"/>
    <property type="molecule type" value="Genomic_DNA"/>
</dbReference>
<dbReference type="SFLD" id="SFLDG01144">
    <property type="entry name" value="C2.B.4:_PGP_Like"/>
    <property type="match status" value="1"/>
</dbReference>